<feature type="transmembrane region" description="Helical" evidence="1">
    <location>
        <begin position="65"/>
        <end position="88"/>
    </location>
</feature>
<dbReference type="AlphaFoldDB" id="A0A7J7IBX3"/>
<sequence>MQAGDLPKSFILFSWLTYVAVVLCSDALPGSSVFRVNHQVVQEASELSLNFWLILPLLRPEQAPVLHPLLESTFQVVVSWAMLFFGFLSDDWGRHWRKEYHRLCRQQLPMWIFLVGSALLTNVFYLPYLVIRRPLTSVTVPTNQVSPIGVSSERNEQKNEMTAQSSAPDWLLRVGESRALPLLLSTMVLVAVFWAFGGRATYPAAPPFSIDRLTTYAHDILQKDRLAVSFPIDMLVFAIFQAVLVPDDMRRRGIDPQSTQGKRWIHRARWIPFFGVAWYLWSRPRLPGWPKS</sequence>
<proteinExistence type="predicted"/>
<protein>
    <recommendedName>
        <fullName evidence="4">DUF2834 domain-containing protein</fullName>
    </recommendedName>
</protein>
<dbReference type="Proteomes" id="UP000530660">
    <property type="component" value="Unassembled WGS sequence"/>
</dbReference>
<feature type="transmembrane region" description="Helical" evidence="1">
    <location>
        <begin position="179"/>
        <end position="197"/>
    </location>
</feature>
<keyword evidence="1" id="KW-1133">Transmembrane helix</keyword>
<keyword evidence="3" id="KW-1185">Reference proteome</keyword>
<dbReference type="PANTHER" id="PTHR36367">
    <property type="entry name" value="TRANSMEMBRANE PROTEIN"/>
    <property type="match status" value="1"/>
</dbReference>
<feature type="transmembrane region" description="Helical" evidence="1">
    <location>
        <begin position="108"/>
        <end position="131"/>
    </location>
</feature>
<evidence type="ECO:0000313" key="2">
    <source>
        <dbReference type="EMBL" id="KAF6000508.1"/>
    </source>
</evidence>
<feature type="transmembrane region" description="Helical" evidence="1">
    <location>
        <begin position="226"/>
        <end position="244"/>
    </location>
</feature>
<dbReference type="OrthoDB" id="201750at2759"/>
<gene>
    <name evidence="2" type="ORF">F1559_000738</name>
</gene>
<dbReference type="EMBL" id="VWRR01000019">
    <property type="protein sequence ID" value="KAF6000508.1"/>
    <property type="molecule type" value="Genomic_DNA"/>
</dbReference>
<comment type="caution">
    <text evidence="2">The sequence shown here is derived from an EMBL/GenBank/DDBJ whole genome shotgun (WGS) entry which is preliminary data.</text>
</comment>
<dbReference type="PANTHER" id="PTHR36367:SF2">
    <property type="entry name" value="TRANSMEMBRANE PROTEIN"/>
    <property type="match status" value="1"/>
</dbReference>
<feature type="transmembrane region" description="Helical" evidence="1">
    <location>
        <begin position="9"/>
        <end position="28"/>
    </location>
</feature>
<reference evidence="2 3" key="1">
    <citation type="journal article" date="2020" name="J. Phycol.">
        <title>Comparative genome analysis reveals Cyanidiococcus gen. nov., a new extremophilic red algal genus sister to Cyanidioschyzon (Cyanidioschyzonaceae, Rhodophyta).</title>
        <authorList>
            <person name="Liu S.-L."/>
            <person name="Chiang Y.-R."/>
            <person name="Yoon H.S."/>
            <person name="Fu H.-Y."/>
        </authorList>
    </citation>
    <scope>NUCLEOTIDE SEQUENCE [LARGE SCALE GENOMIC DNA]</scope>
    <source>
        <strain evidence="2 3">THAL066</strain>
    </source>
</reference>
<name>A0A7J7IBX3_9RHOD</name>
<evidence type="ECO:0000256" key="1">
    <source>
        <dbReference type="SAM" id="Phobius"/>
    </source>
</evidence>
<evidence type="ECO:0000313" key="3">
    <source>
        <dbReference type="Proteomes" id="UP000530660"/>
    </source>
</evidence>
<accession>A0A7J7IBX3</accession>
<organism evidence="2 3">
    <name type="scientific">Cyanidiococcus yangmingshanensis</name>
    <dbReference type="NCBI Taxonomy" id="2690220"/>
    <lineage>
        <taxon>Eukaryota</taxon>
        <taxon>Rhodophyta</taxon>
        <taxon>Bangiophyceae</taxon>
        <taxon>Cyanidiales</taxon>
        <taxon>Cyanidiaceae</taxon>
        <taxon>Cyanidiococcus</taxon>
    </lineage>
</organism>
<keyword evidence="1" id="KW-0472">Membrane</keyword>
<keyword evidence="1" id="KW-0812">Transmembrane</keyword>
<evidence type="ECO:0008006" key="4">
    <source>
        <dbReference type="Google" id="ProtNLM"/>
    </source>
</evidence>